<dbReference type="Proteomes" id="UP000198658">
    <property type="component" value="Unassembled WGS sequence"/>
</dbReference>
<dbReference type="AlphaFoldDB" id="A0A1H3Z972"/>
<feature type="compositionally biased region" description="Basic and acidic residues" evidence="1">
    <location>
        <begin position="479"/>
        <end position="512"/>
    </location>
</feature>
<keyword evidence="2" id="KW-1133">Transmembrane helix</keyword>
<keyword evidence="2" id="KW-0472">Membrane</keyword>
<reference evidence="4" key="1">
    <citation type="submission" date="2016-10" db="EMBL/GenBank/DDBJ databases">
        <authorList>
            <person name="Varghese N."/>
            <person name="Submissions S."/>
        </authorList>
    </citation>
    <scope>NUCLEOTIDE SEQUENCE [LARGE SCALE GENOMIC DNA]</scope>
    <source>
        <strain evidence="4">CGMCC 1.10657</strain>
    </source>
</reference>
<protein>
    <submittedName>
        <fullName evidence="3">Uncharacterized protein</fullName>
    </submittedName>
</protein>
<gene>
    <name evidence="3" type="ORF">SAMN05216562_2249</name>
</gene>
<proteinExistence type="predicted"/>
<name>A0A1H3Z972_9GAMM</name>
<sequence>MSERAHQTLQRAQNRWRRGSLPPYLWLVLLTGVAVAAGSVYLQWPGWLAIACVAAIAVALLLDRNWRLPAAELCRQLDRRYPELQDSSQLLRRPPETLAPLAQLQRQRVATALQGISQRGELRNFRPSWHRSPLANAAGACFGLMLFVTIDSLPQRQAAETTSTNEKLVASQSIAIVEAVTEIQPPAYTGLPQQTQSLQVSALEGARVTWNIELNDTADGLTMLAAEKEFQFEPAGTLPSRRWLLTRTVAAPDFYQLSVHSSGEQKLLPEIHNIEIQPDRAPDFSFDYPRDNVTVVSAGADSSVLLQVSVEVADDFQVIDTELLVTLASGSGENVRFRNETIRLQPSEDASKTKHYRFSIPVTRYDIEPGDELYWFLRARDNRAPQANVVKSQHFIVRWPQEEIFGLSDAEGMAIKVLPEYFRSQRQLIIDTEALLAEQEQLTPAKFRARAASLAYEQNLLRMRYGRFLGEEDSALEHAGDAHGDEAPGEHSGDHAEAHSAEHNPGQNEEHGAPPVQFGDDAGVVAAAGHQHDDSEHATLFDPQTKELLRSALNAMWSSWRELSVIEPRASLPYQHTALRYIKEVQQASRIYLQRVGFEPPPLDQNRRLSGELDDVAPPAVTAAASSGERVEILTLLAQVRGSEALSEDIAAELQQWPSLQTQPQLQMELAKSLRLYRQQRDCNECRQQLAALLYRLLPEPQAQPSLPRLRDAAGEFDQWLQAQRDSNDDAEVRR</sequence>
<accession>A0A1H3Z972</accession>
<feature type="transmembrane region" description="Helical" evidence="2">
    <location>
        <begin position="133"/>
        <end position="150"/>
    </location>
</feature>
<feature type="transmembrane region" description="Helical" evidence="2">
    <location>
        <begin position="44"/>
        <end position="62"/>
    </location>
</feature>
<feature type="region of interest" description="Disordered" evidence="1">
    <location>
        <begin position="479"/>
        <end position="520"/>
    </location>
</feature>
<feature type="transmembrane region" description="Helical" evidence="2">
    <location>
        <begin position="21"/>
        <end position="38"/>
    </location>
</feature>
<evidence type="ECO:0000256" key="1">
    <source>
        <dbReference type="SAM" id="MobiDB-lite"/>
    </source>
</evidence>
<evidence type="ECO:0000313" key="4">
    <source>
        <dbReference type="Proteomes" id="UP000198658"/>
    </source>
</evidence>
<organism evidence="3 4">
    <name type="scientific">Microbulbifer marinus</name>
    <dbReference type="NCBI Taxonomy" id="658218"/>
    <lineage>
        <taxon>Bacteria</taxon>
        <taxon>Pseudomonadati</taxon>
        <taxon>Pseudomonadota</taxon>
        <taxon>Gammaproteobacteria</taxon>
        <taxon>Cellvibrionales</taxon>
        <taxon>Microbulbiferaceae</taxon>
        <taxon>Microbulbifer</taxon>
    </lineage>
</organism>
<dbReference type="STRING" id="658218.SAMN05216562_2249"/>
<evidence type="ECO:0000313" key="3">
    <source>
        <dbReference type="EMBL" id="SEA19882.1"/>
    </source>
</evidence>
<dbReference type="EMBL" id="FNQO01000002">
    <property type="protein sequence ID" value="SEA19882.1"/>
    <property type="molecule type" value="Genomic_DNA"/>
</dbReference>
<dbReference type="OrthoDB" id="780137at2"/>
<evidence type="ECO:0000256" key="2">
    <source>
        <dbReference type="SAM" id="Phobius"/>
    </source>
</evidence>
<keyword evidence="4" id="KW-1185">Reference proteome</keyword>
<keyword evidence="2" id="KW-0812">Transmembrane</keyword>
<dbReference type="RefSeq" id="WP_091388234.1">
    <property type="nucleotide sequence ID" value="NZ_FNQO01000002.1"/>
</dbReference>